<dbReference type="AlphaFoldDB" id="A0AAW9S514"/>
<protein>
    <submittedName>
        <fullName evidence="1">Uncharacterized protein</fullName>
    </submittedName>
</protein>
<evidence type="ECO:0000313" key="2">
    <source>
        <dbReference type="Proteomes" id="UP001403385"/>
    </source>
</evidence>
<gene>
    <name evidence="1" type="ORF">AAG747_25490</name>
</gene>
<accession>A0AAW9S514</accession>
<dbReference type="EMBL" id="JBDKWZ010000021">
    <property type="protein sequence ID" value="MEN7551297.1"/>
    <property type="molecule type" value="Genomic_DNA"/>
</dbReference>
<organism evidence="1 2">
    <name type="scientific">Rapidithrix thailandica</name>
    <dbReference type="NCBI Taxonomy" id="413964"/>
    <lineage>
        <taxon>Bacteria</taxon>
        <taxon>Pseudomonadati</taxon>
        <taxon>Bacteroidota</taxon>
        <taxon>Cytophagia</taxon>
        <taxon>Cytophagales</taxon>
        <taxon>Flammeovirgaceae</taxon>
        <taxon>Rapidithrix</taxon>
    </lineage>
</organism>
<name>A0AAW9S514_9BACT</name>
<evidence type="ECO:0000313" key="1">
    <source>
        <dbReference type="EMBL" id="MEN7551297.1"/>
    </source>
</evidence>
<proteinExistence type="predicted"/>
<sequence>MKRKLKQEYNTLESIKDFLATKTSLECFIALDEWIFDEIRVSRKCVVVKKSGIAGAKVVFEEANIVDIQPIAPSRFINTLTMRGLLAMIIQFIISGAQNKVAEEVENHLLEIQII</sequence>
<keyword evidence="2" id="KW-1185">Reference proteome</keyword>
<dbReference type="Proteomes" id="UP001403385">
    <property type="component" value="Unassembled WGS sequence"/>
</dbReference>
<dbReference type="RefSeq" id="WP_346824078.1">
    <property type="nucleotide sequence ID" value="NZ_JBDKWZ010000021.1"/>
</dbReference>
<reference evidence="1 2" key="1">
    <citation type="submission" date="2024-04" db="EMBL/GenBank/DDBJ databases">
        <title>Novel genus in family Flammeovirgaceae.</title>
        <authorList>
            <person name="Nguyen T.H."/>
            <person name="Vuong T.Q."/>
            <person name="Le H."/>
            <person name="Kim S.-G."/>
        </authorList>
    </citation>
    <scope>NUCLEOTIDE SEQUENCE [LARGE SCALE GENOMIC DNA]</scope>
    <source>
        <strain evidence="1 2">JCM 23209</strain>
    </source>
</reference>
<comment type="caution">
    <text evidence="1">The sequence shown here is derived from an EMBL/GenBank/DDBJ whole genome shotgun (WGS) entry which is preliminary data.</text>
</comment>